<dbReference type="PROSITE" id="PS51352">
    <property type="entry name" value="THIOREDOXIN_2"/>
    <property type="match status" value="1"/>
</dbReference>
<feature type="domain" description="Thioredoxin" evidence="1">
    <location>
        <begin position="418"/>
        <end position="562"/>
    </location>
</feature>
<protein>
    <submittedName>
        <fullName evidence="2">Putative signal peptide protein</fullName>
    </submittedName>
</protein>
<dbReference type="Gene3D" id="2.120.10.10">
    <property type="match status" value="1"/>
</dbReference>
<dbReference type="CDD" id="cd15482">
    <property type="entry name" value="Sialidase_non-viral"/>
    <property type="match status" value="1"/>
</dbReference>
<evidence type="ECO:0000259" key="1">
    <source>
        <dbReference type="PROSITE" id="PS51352"/>
    </source>
</evidence>
<organism evidence="2">
    <name type="scientific">hydrothermal vent metagenome</name>
    <dbReference type="NCBI Taxonomy" id="652676"/>
    <lineage>
        <taxon>unclassified sequences</taxon>
        <taxon>metagenomes</taxon>
        <taxon>ecological metagenomes</taxon>
    </lineage>
</organism>
<gene>
    <name evidence="2" type="ORF">MNBD_GAMMA17-2165</name>
</gene>
<dbReference type="EMBL" id="UOFQ01000030">
    <property type="protein sequence ID" value="VAW85820.1"/>
    <property type="molecule type" value="Genomic_DNA"/>
</dbReference>
<dbReference type="InterPro" id="IPR013766">
    <property type="entry name" value="Thioredoxin_domain"/>
</dbReference>
<dbReference type="InterPro" id="IPR036278">
    <property type="entry name" value="Sialidase_sf"/>
</dbReference>
<proteinExistence type="predicted"/>
<evidence type="ECO:0000313" key="2">
    <source>
        <dbReference type="EMBL" id="VAW85820.1"/>
    </source>
</evidence>
<dbReference type="AlphaFoldDB" id="A0A3B0ZA26"/>
<dbReference type="SUPFAM" id="SSF52833">
    <property type="entry name" value="Thioredoxin-like"/>
    <property type="match status" value="1"/>
</dbReference>
<dbReference type="SUPFAM" id="SSF50939">
    <property type="entry name" value="Sialidases"/>
    <property type="match status" value="1"/>
</dbReference>
<name>A0A3B0ZA26_9ZZZZ</name>
<dbReference type="InterPro" id="IPR036249">
    <property type="entry name" value="Thioredoxin-like_sf"/>
</dbReference>
<dbReference type="Gene3D" id="3.40.30.10">
    <property type="entry name" value="Glutaredoxin"/>
    <property type="match status" value="1"/>
</dbReference>
<sequence length="571" mass="63460">MAIENTQFWKHCAATLAACALGVASFGVASLSGIANASMKHKGHTAPLPESPPSIQTSAVPTATFDASGKLWAVWAFGPHLYVNHSDNKGNTFSSPVKVNTEAEKISTNPEARPHIVVASNGNIYVSYAIKLKKRFSGHVKFSRSTDGGKSFSTPIIVNDNRDMIGHSFPVLGINKQDQIYIAWLDSRDRIAAKKAGEDYNGSALYYAISDNHGTSFQPNARIADTTCQCCRIGMAMGNNDLPVITWRHIYGDNIRDQAIVSFTDKTVFSQPQRISEDQWHIDACPHHGSTLAIDDNDSYHTAWFTNGRARQGLFYALSNNQGQQFTTPLPFGNRDRQPKHPALLSIDNTLYLAWKEFDGEQSLIRMMQSNNNGAQWQAVQTIASSSGSADHPFLIDNNGIPYLSWHSGTEGFRLIPLPAQTTAVDTTPRGFVSGSMAQISAQQQGAYIINFWSIDCPPCYKEMKLWRELKEQYPSMKVVLVSTDAAEFQTEVIQAMSELGVSHFESWQFADNAEQLRFEIDRHWFGELPRTYFRDHNGNTEAISGVVKRELVEQWLQQNIAPATLAGHKH</sequence>
<reference evidence="2" key="1">
    <citation type="submission" date="2018-06" db="EMBL/GenBank/DDBJ databases">
        <authorList>
            <person name="Zhirakovskaya E."/>
        </authorList>
    </citation>
    <scope>NUCLEOTIDE SEQUENCE</scope>
</reference>
<accession>A0A3B0ZA26</accession>